<feature type="region of interest" description="Disordered" evidence="1">
    <location>
        <begin position="100"/>
        <end position="126"/>
    </location>
</feature>
<sequence>MRRRPFDADLRLARAVQPAQLDRAEGALRDVDVVLTRCPTHIPALSGRAALLTHAGRTGEALGSSALAVRLAPKCVTALLVKGLVHVMREERDKARRVLGRAERTAPGHPRVAGARAAAEAGPDPRAALTELPDGPLNCRPSVHADTRYVQAVCHYRLDRWDESRRAVPVGPRHRIHHERPHRPGQP</sequence>
<keyword evidence="3" id="KW-1185">Reference proteome</keyword>
<dbReference type="RefSeq" id="WP_345015738.1">
    <property type="nucleotide sequence ID" value="NZ_BAAAZY010000012.1"/>
</dbReference>
<evidence type="ECO:0000313" key="3">
    <source>
        <dbReference type="Proteomes" id="UP001499984"/>
    </source>
</evidence>
<evidence type="ECO:0000256" key="1">
    <source>
        <dbReference type="SAM" id="MobiDB-lite"/>
    </source>
</evidence>
<dbReference type="EMBL" id="BAAAZY010000012">
    <property type="protein sequence ID" value="GAA4068282.1"/>
    <property type="molecule type" value="Genomic_DNA"/>
</dbReference>
<accession>A0ABP7VIY7</accession>
<protein>
    <recommendedName>
        <fullName evidence="4">Tetratricopeptide repeat protein</fullName>
    </recommendedName>
</protein>
<name>A0ABP7VIY7_9ACTN</name>
<dbReference type="Proteomes" id="UP001499984">
    <property type="component" value="Unassembled WGS sequence"/>
</dbReference>
<reference evidence="3" key="1">
    <citation type="journal article" date="2019" name="Int. J. Syst. Evol. Microbiol.">
        <title>The Global Catalogue of Microorganisms (GCM) 10K type strain sequencing project: providing services to taxonomists for standard genome sequencing and annotation.</title>
        <authorList>
            <consortium name="The Broad Institute Genomics Platform"/>
            <consortium name="The Broad Institute Genome Sequencing Center for Infectious Disease"/>
            <person name="Wu L."/>
            <person name="Ma J."/>
        </authorList>
    </citation>
    <scope>NUCLEOTIDE SEQUENCE [LARGE SCALE GENOMIC DNA]</scope>
    <source>
        <strain evidence="3">JCM 16925</strain>
    </source>
</reference>
<feature type="compositionally biased region" description="Low complexity" evidence="1">
    <location>
        <begin position="107"/>
        <end position="126"/>
    </location>
</feature>
<organism evidence="2 3">
    <name type="scientific">Streptomyces shaanxiensis</name>
    <dbReference type="NCBI Taxonomy" id="653357"/>
    <lineage>
        <taxon>Bacteria</taxon>
        <taxon>Bacillati</taxon>
        <taxon>Actinomycetota</taxon>
        <taxon>Actinomycetes</taxon>
        <taxon>Kitasatosporales</taxon>
        <taxon>Streptomycetaceae</taxon>
        <taxon>Streptomyces</taxon>
    </lineage>
</organism>
<gene>
    <name evidence="2" type="ORF">GCM10022233_50040</name>
</gene>
<proteinExistence type="predicted"/>
<comment type="caution">
    <text evidence="2">The sequence shown here is derived from an EMBL/GenBank/DDBJ whole genome shotgun (WGS) entry which is preliminary data.</text>
</comment>
<evidence type="ECO:0000313" key="2">
    <source>
        <dbReference type="EMBL" id="GAA4068282.1"/>
    </source>
</evidence>
<dbReference type="InterPro" id="IPR011990">
    <property type="entry name" value="TPR-like_helical_dom_sf"/>
</dbReference>
<dbReference type="Gene3D" id="1.25.40.10">
    <property type="entry name" value="Tetratricopeptide repeat domain"/>
    <property type="match status" value="1"/>
</dbReference>
<evidence type="ECO:0008006" key="4">
    <source>
        <dbReference type="Google" id="ProtNLM"/>
    </source>
</evidence>
<dbReference type="SUPFAM" id="SSF48452">
    <property type="entry name" value="TPR-like"/>
    <property type="match status" value="1"/>
</dbReference>